<proteinExistence type="predicted"/>
<keyword evidence="1" id="KW-0175">Coiled coil</keyword>
<evidence type="ECO:0000256" key="1">
    <source>
        <dbReference type="SAM" id="Coils"/>
    </source>
</evidence>
<comment type="caution">
    <text evidence="2">The sequence shown here is derived from an EMBL/GenBank/DDBJ whole genome shotgun (WGS) entry which is preliminary data.</text>
</comment>
<name>X1BWR6_9ZZZZ</name>
<feature type="coiled-coil region" evidence="1">
    <location>
        <begin position="33"/>
        <end position="65"/>
    </location>
</feature>
<dbReference type="EMBL" id="BART01024072">
    <property type="protein sequence ID" value="GAH00246.1"/>
    <property type="molecule type" value="Genomic_DNA"/>
</dbReference>
<evidence type="ECO:0000313" key="2">
    <source>
        <dbReference type="EMBL" id="GAH00246.1"/>
    </source>
</evidence>
<sequence length="66" mass="8029">MGTVRVEDIYQTKNPIDEQTYLEQQIKGIEKQRNALYTKLQIMKMRLKKVEKEIKEKKKDDEEEEK</sequence>
<dbReference type="AlphaFoldDB" id="X1BWR6"/>
<organism evidence="2">
    <name type="scientific">marine sediment metagenome</name>
    <dbReference type="NCBI Taxonomy" id="412755"/>
    <lineage>
        <taxon>unclassified sequences</taxon>
        <taxon>metagenomes</taxon>
        <taxon>ecological metagenomes</taxon>
    </lineage>
</organism>
<reference evidence="2" key="1">
    <citation type="journal article" date="2014" name="Front. Microbiol.">
        <title>High frequency of phylogenetically diverse reductive dehalogenase-homologous genes in deep subseafloor sedimentary metagenomes.</title>
        <authorList>
            <person name="Kawai M."/>
            <person name="Futagami T."/>
            <person name="Toyoda A."/>
            <person name="Takaki Y."/>
            <person name="Nishi S."/>
            <person name="Hori S."/>
            <person name="Arai W."/>
            <person name="Tsubouchi T."/>
            <person name="Morono Y."/>
            <person name="Uchiyama I."/>
            <person name="Ito T."/>
            <person name="Fujiyama A."/>
            <person name="Inagaki F."/>
            <person name="Takami H."/>
        </authorList>
    </citation>
    <scope>NUCLEOTIDE SEQUENCE</scope>
    <source>
        <strain evidence="2">Expedition CK06-06</strain>
    </source>
</reference>
<protein>
    <submittedName>
        <fullName evidence="2">Uncharacterized protein</fullName>
    </submittedName>
</protein>
<gene>
    <name evidence="2" type="ORF">S01H4_43606</name>
</gene>
<accession>X1BWR6</accession>